<dbReference type="PROSITE" id="PS50082">
    <property type="entry name" value="WD_REPEATS_2"/>
    <property type="match status" value="2"/>
</dbReference>
<reference evidence="7" key="3">
    <citation type="submission" date="2015-06" db="UniProtKB">
        <authorList>
            <consortium name="EnsemblMetazoa"/>
        </authorList>
    </citation>
    <scope>IDENTIFICATION</scope>
</reference>
<dbReference type="AlphaFoldDB" id="T1FHI3"/>
<evidence type="ECO:0000313" key="6">
    <source>
        <dbReference type="EMBL" id="ESN91898.1"/>
    </source>
</evidence>
<dbReference type="PANTHER" id="PTHR13720:SF33">
    <property type="entry name" value="HELP DOMAIN-CONTAINING PROTEIN"/>
    <property type="match status" value="1"/>
</dbReference>
<feature type="domain" description="EML-like first beta-propeller" evidence="4">
    <location>
        <begin position="5"/>
        <end position="295"/>
    </location>
</feature>
<proteinExistence type="predicted"/>
<dbReference type="GeneID" id="20208282"/>
<dbReference type="Gene3D" id="2.130.10.10">
    <property type="entry name" value="YVTN repeat-like/Quinoprotein amine dehydrogenase"/>
    <property type="match status" value="2"/>
</dbReference>
<reference evidence="8" key="1">
    <citation type="submission" date="2012-12" db="EMBL/GenBank/DDBJ databases">
        <authorList>
            <person name="Hellsten U."/>
            <person name="Grimwood J."/>
            <person name="Chapman J.A."/>
            <person name="Shapiro H."/>
            <person name="Aerts A."/>
            <person name="Otillar R.P."/>
            <person name="Terry A.Y."/>
            <person name="Boore J.L."/>
            <person name="Simakov O."/>
            <person name="Marletaz F."/>
            <person name="Cho S.-J."/>
            <person name="Edsinger-Gonzales E."/>
            <person name="Havlak P."/>
            <person name="Kuo D.-H."/>
            <person name="Larsson T."/>
            <person name="Lv J."/>
            <person name="Arendt D."/>
            <person name="Savage R."/>
            <person name="Osoegawa K."/>
            <person name="de Jong P."/>
            <person name="Lindberg D.R."/>
            <person name="Seaver E.C."/>
            <person name="Weisblat D.A."/>
            <person name="Putnam N.H."/>
            <person name="Grigoriev I.V."/>
            <person name="Rokhsar D.S."/>
        </authorList>
    </citation>
    <scope>NUCLEOTIDE SEQUENCE</scope>
</reference>
<feature type="repeat" description="WD" evidence="3">
    <location>
        <begin position="239"/>
        <end position="254"/>
    </location>
</feature>
<evidence type="ECO:0000313" key="7">
    <source>
        <dbReference type="EnsemblMetazoa" id="HelroP181954"/>
    </source>
</evidence>
<keyword evidence="1 3" id="KW-0853">WD repeat</keyword>
<dbReference type="eggNOG" id="KOG2106">
    <property type="taxonomic scope" value="Eukaryota"/>
</dbReference>
<evidence type="ECO:0000256" key="1">
    <source>
        <dbReference type="ARBA" id="ARBA00022574"/>
    </source>
</evidence>
<dbReference type="EnsemblMetazoa" id="HelroT181954">
    <property type="protein sequence ID" value="HelroP181954"/>
    <property type="gene ID" value="HelroG181954"/>
</dbReference>
<reference evidence="6 8" key="2">
    <citation type="journal article" date="2013" name="Nature">
        <title>Insights into bilaterian evolution from three spiralian genomes.</title>
        <authorList>
            <person name="Simakov O."/>
            <person name="Marletaz F."/>
            <person name="Cho S.J."/>
            <person name="Edsinger-Gonzales E."/>
            <person name="Havlak P."/>
            <person name="Hellsten U."/>
            <person name="Kuo D.H."/>
            <person name="Larsson T."/>
            <person name="Lv J."/>
            <person name="Arendt D."/>
            <person name="Savage R."/>
            <person name="Osoegawa K."/>
            <person name="de Jong P."/>
            <person name="Grimwood J."/>
            <person name="Chapman J.A."/>
            <person name="Shapiro H."/>
            <person name="Aerts A."/>
            <person name="Otillar R.P."/>
            <person name="Terry A.Y."/>
            <person name="Boore J.L."/>
            <person name="Grigoriev I.V."/>
            <person name="Lindberg D.R."/>
            <person name="Seaver E.C."/>
            <person name="Weisblat D.A."/>
            <person name="Putnam N.H."/>
            <person name="Rokhsar D.S."/>
        </authorList>
    </citation>
    <scope>NUCLEOTIDE SEQUENCE</scope>
</reference>
<dbReference type="SMART" id="SM00320">
    <property type="entry name" value="WD40"/>
    <property type="match status" value="6"/>
</dbReference>
<evidence type="ECO:0000259" key="4">
    <source>
        <dbReference type="Pfam" id="PF23409"/>
    </source>
</evidence>
<dbReference type="EMBL" id="KB097687">
    <property type="protein sequence ID" value="ESN91898.1"/>
    <property type="molecule type" value="Genomic_DNA"/>
</dbReference>
<dbReference type="KEGG" id="hro:HELRODRAFT_181954"/>
<accession>T1FHI3</accession>
<dbReference type="CTD" id="20208282"/>
<feature type="repeat" description="WD" evidence="3">
    <location>
        <begin position="331"/>
        <end position="354"/>
    </location>
</feature>
<evidence type="ECO:0000256" key="3">
    <source>
        <dbReference type="PROSITE-ProRule" id="PRU00221"/>
    </source>
</evidence>
<dbReference type="OMA" id="MTERTAP"/>
<evidence type="ECO:0000256" key="2">
    <source>
        <dbReference type="ARBA" id="ARBA00022737"/>
    </source>
</evidence>
<dbReference type="SUPFAM" id="SSF50978">
    <property type="entry name" value="WD40 repeat-like"/>
    <property type="match status" value="1"/>
</dbReference>
<dbReference type="InterPro" id="IPR055439">
    <property type="entry name" value="Beta-prop_EML_1st"/>
</dbReference>
<feature type="domain" description="EML-like second beta-propeller" evidence="5">
    <location>
        <begin position="322"/>
        <end position="535"/>
    </location>
</feature>
<dbReference type="InterPro" id="IPR036322">
    <property type="entry name" value="WD40_repeat_dom_sf"/>
</dbReference>
<sequence>MKQTSSLVQHPDGVLIATGQVGKQPYMCVWDSTSLETISILKDAHEHGIVAIAFSTDGQLLASVGSDQSSTIVLWEWRKGKKMAVTRGHSDRVFDVQFCPQTSASDETHQQKDQRAEYLLVTCGVKHIKFWTHSGNTLTAKKGIFGNVGEIQTMLSLLVCNSSSSSNNNLLTSRSLKETKKKLDVVVHDGGELLTFSTTLSGDVYMWCACTLTKVFKSLHKGPIFTIAPYRSDQGVEGLMTGGKDGVLKIWNLNMQLMKTHDLKTDNTTADMTIRSLYQRQQQILIGTKDSEIIQLSSIRGGAGDEEVRQEVVMEGHKEGELWGLDVTKGFFATASDDKTVRIWELSSRMSVRKRSMEEGMRSCSFNHDASLLAVGMLNGSVALINTKSMKVLKAWKDRKEVIHEMKHSADGRWLAVGSNDNFVDVYDCNNDYKKVGVCTGNSSFITHLDWSVDGRYITTKVELLRNGKRVTNSEEIKNIKWLTFTGVLGNEVKGIWQKYTDTNDINATDVNDDVIATADDFGLVKLFKFPSYEKGC</sequence>
<dbReference type="InterPro" id="IPR050630">
    <property type="entry name" value="WD_repeat_EMAP"/>
</dbReference>
<name>T1FHI3_HELRO</name>
<dbReference type="Pfam" id="PF23409">
    <property type="entry name" value="Beta-prop_EML"/>
    <property type="match status" value="1"/>
</dbReference>
<organism evidence="7 8">
    <name type="scientific">Helobdella robusta</name>
    <name type="common">Californian leech</name>
    <dbReference type="NCBI Taxonomy" id="6412"/>
    <lineage>
        <taxon>Eukaryota</taxon>
        <taxon>Metazoa</taxon>
        <taxon>Spiralia</taxon>
        <taxon>Lophotrochozoa</taxon>
        <taxon>Annelida</taxon>
        <taxon>Clitellata</taxon>
        <taxon>Hirudinea</taxon>
        <taxon>Rhynchobdellida</taxon>
        <taxon>Glossiphoniidae</taxon>
        <taxon>Helobdella</taxon>
    </lineage>
</organism>
<dbReference type="GO" id="GO:0008017">
    <property type="term" value="F:microtubule binding"/>
    <property type="evidence" value="ECO:0000318"/>
    <property type="project" value="GO_Central"/>
</dbReference>
<dbReference type="OrthoDB" id="47802at2759"/>
<evidence type="ECO:0000313" key="8">
    <source>
        <dbReference type="Proteomes" id="UP000015101"/>
    </source>
</evidence>
<dbReference type="STRING" id="6412.T1FHI3"/>
<protein>
    <submittedName>
        <fullName evidence="6 7">Uncharacterized protein</fullName>
    </submittedName>
</protein>
<dbReference type="FunFam" id="2.130.10.10:FF:000044">
    <property type="entry name" value="echinoderm microtubule-associated protein-like 6 isoform X1"/>
    <property type="match status" value="1"/>
</dbReference>
<dbReference type="EMBL" id="AMQM01007891">
    <property type="status" value="NOT_ANNOTATED_CDS"/>
    <property type="molecule type" value="Genomic_DNA"/>
</dbReference>
<evidence type="ECO:0000259" key="5">
    <source>
        <dbReference type="Pfam" id="PF23414"/>
    </source>
</evidence>
<dbReference type="InterPro" id="IPR001680">
    <property type="entry name" value="WD40_rpt"/>
</dbReference>
<gene>
    <name evidence="7" type="primary">20208282</name>
    <name evidence="6" type="ORF">HELRODRAFT_181954</name>
</gene>
<dbReference type="HOGENOM" id="CLU_011754_3_0_1"/>
<dbReference type="InParanoid" id="T1FHI3"/>
<dbReference type="PANTHER" id="PTHR13720">
    <property type="entry name" value="WD-40 REPEAT PROTEIN"/>
    <property type="match status" value="1"/>
</dbReference>
<dbReference type="InterPro" id="IPR055442">
    <property type="entry name" value="Beta-prop_EML-like_2nd"/>
</dbReference>
<dbReference type="Pfam" id="PF23414">
    <property type="entry name" value="Beta-prop_EML_2"/>
    <property type="match status" value="1"/>
</dbReference>
<dbReference type="InterPro" id="IPR015943">
    <property type="entry name" value="WD40/YVTN_repeat-like_dom_sf"/>
</dbReference>
<keyword evidence="2" id="KW-0677">Repeat</keyword>
<dbReference type="Proteomes" id="UP000015101">
    <property type="component" value="Unassembled WGS sequence"/>
</dbReference>
<dbReference type="RefSeq" id="XP_009029975.1">
    <property type="nucleotide sequence ID" value="XM_009031727.1"/>
</dbReference>
<keyword evidence="8" id="KW-1185">Reference proteome</keyword>